<gene>
    <name evidence="2" type="primary">srtB</name>
    <name evidence="2" type="ORF">D4A81_05610</name>
</gene>
<evidence type="ECO:0000256" key="1">
    <source>
        <dbReference type="ARBA" id="ARBA00022801"/>
    </source>
</evidence>
<dbReference type="Gene3D" id="2.40.260.10">
    <property type="entry name" value="Sortase"/>
    <property type="match status" value="1"/>
</dbReference>
<dbReference type="InterPro" id="IPR023365">
    <property type="entry name" value="Sortase_dom-sf"/>
</dbReference>
<dbReference type="NCBIfam" id="TIGR03064">
    <property type="entry name" value="sortase_srtB"/>
    <property type="match status" value="1"/>
</dbReference>
<dbReference type="Pfam" id="PF04203">
    <property type="entry name" value="Sortase"/>
    <property type="match status" value="1"/>
</dbReference>
<dbReference type="GO" id="GO:0016787">
    <property type="term" value="F:hydrolase activity"/>
    <property type="evidence" value="ECO:0007669"/>
    <property type="project" value="UniProtKB-KW"/>
</dbReference>
<dbReference type="InterPro" id="IPR009835">
    <property type="entry name" value="SrtB"/>
</dbReference>
<dbReference type="InterPro" id="IPR005754">
    <property type="entry name" value="Sortase"/>
</dbReference>
<dbReference type="EMBL" id="CP032364">
    <property type="protein sequence ID" value="AYA99453.1"/>
    <property type="molecule type" value="Genomic_DNA"/>
</dbReference>
<protein>
    <submittedName>
        <fullName evidence="2">SrtB family sortase</fullName>
        <ecNumber evidence="2">3.4.22.71</ecNumber>
    </submittedName>
</protein>
<dbReference type="OrthoDB" id="9806013at2"/>
<dbReference type="AlphaFoldDB" id="A0A385Q3Y1"/>
<evidence type="ECO:0000313" key="2">
    <source>
        <dbReference type="EMBL" id="AYA99453.1"/>
    </source>
</evidence>
<dbReference type="Proteomes" id="UP000265562">
    <property type="component" value="Chromosome"/>
</dbReference>
<sequence>MNFIGKCAYIGNRIIDIIVILMAVIMFLFGAYSLYDIFHVYKGASLSSEILKSAPGTTGNEKDTVNVEALFNKYPDMRAWLNIFDTNINYPVVQGIDDAEYLNKDIDGEFSLAGSIFLSSLCNGDISEHYSLVYGHHMDNGAMFGDVEKFLDKSFFDSHENGILYTRTEIYDVKIFAVLQTDAYNEKIYFPYFANTQKDDFYNYLQENAVNIREVNRNNKVITMSTCTESYTNGRIVLFGELIRR</sequence>
<name>A0A385Q3Y1_9FIRM</name>
<keyword evidence="3" id="KW-1185">Reference proteome</keyword>
<dbReference type="RefSeq" id="WP_111524138.1">
    <property type="nucleotide sequence ID" value="NZ_CP032364.1"/>
</dbReference>
<dbReference type="EC" id="3.4.22.71" evidence="2"/>
<proteinExistence type="predicted"/>
<evidence type="ECO:0000313" key="3">
    <source>
        <dbReference type="Proteomes" id="UP000265562"/>
    </source>
</evidence>
<reference evidence="2 3" key="1">
    <citation type="submission" date="2018-09" db="EMBL/GenBank/DDBJ databases">
        <title>Genome sequencing of Lachnoanaerobaculum umeaense DSM 23576.</title>
        <authorList>
            <person name="Kook J.-K."/>
            <person name="Park S.-N."/>
            <person name="Lim Y.K."/>
        </authorList>
    </citation>
    <scope>NUCLEOTIDE SEQUENCE [LARGE SCALE GENOMIC DNA]</scope>
    <source>
        <strain evidence="3">DSM 23576 \ CCUG 58757</strain>
    </source>
</reference>
<organism evidence="2 3">
    <name type="scientific">Lachnoanaerobaculum umeaense</name>
    <dbReference type="NCBI Taxonomy" id="617123"/>
    <lineage>
        <taxon>Bacteria</taxon>
        <taxon>Bacillati</taxon>
        <taxon>Bacillota</taxon>
        <taxon>Clostridia</taxon>
        <taxon>Lachnospirales</taxon>
        <taxon>Lachnospiraceae</taxon>
        <taxon>Lachnoanaerobaculum</taxon>
    </lineage>
</organism>
<accession>A0A385Q3Y1</accession>
<dbReference type="KEGG" id="lua:D4A81_05610"/>
<dbReference type="CDD" id="cd05826">
    <property type="entry name" value="Sortase_B"/>
    <property type="match status" value="1"/>
</dbReference>
<dbReference type="SUPFAM" id="SSF63817">
    <property type="entry name" value="Sortase"/>
    <property type="match status" value="1"/>
</dbReference>
<keyword evidence="1 2" id="KW-0378">Hydrolase</keyword>